<evidence type="ECO:0000259" key="11">
    <source>
        <dbReference type="PROSITE" id="PS51755"/>
    </source>
</evidence>
<sequence length="227" mass="25214">MSKVLLVDDDVELVDMLKEYLSIEGFAVDTAYSGEVGLARAISGEYSLVVLDVMMPRMSGIEVLKHLRQRSSLPVLMLTAKGDDASRITGLELGADDYVPKPCTARELTARIRAILRRTEPAEGENPAVIQAGDLLLWPEQRKAQWRGAPLNLTSTEFNLLEVLAREAGRIVSKKSLSEVGLGRPLNKFDRSIEVHLSRIREKLGPLADGRSCIQTVFRQGYQLIRE</sequence>
<dbReference type="GO" id="GO:0000156">
    <property type="term" value="F:phosphorelay response regulator activity"/>
    <property type="evidence" value="ECO:0007669"/>
    <property type="project" value="TreeGrafter"/>
</dbReference>
<evidence type="ECO:0000256" key="5">
    <source>
        <dbReference type="ARBA" id="ARBA00023015"/>
    </source>
</evidence>
<dbReference type="InterPro" id="IPR001789">
    <property type="entry name" value="Sig_transdc_resp-reg_receiver"/>
</dbReference>
<dbReference type="GO" id="GO:0032993">
    <property type="term" value="C:protein-DNA complex"/>
    <property type="evidence" value="ECO:0007669"/>
    <property type="project" value="TreeGrafter"/>
</dbReference>
<keyword evidence="13" id="KW-1185">Reference proteome</keyword>
<dbReference type="AlphaFoldDB" id="A0A975XTV0"/>
<dbReference type="FunFam" id="3.40.50.2300:FF:000001">
    <property type="entry name" value="DNA-binding response regulator PhoB"/>
    <property type="match status" value="1"/>
</dbReference>
<evidence type="ECO:0000313" key="13">
    <source>
        <dbReference type="Proteomes" id="UP000683428"/>
    </source>
</evidence>
<evidence type="ECO:0000256" key="4">
    <source>
        <dbReference type="ARBA" id="ARBA00023012"/>
    </source>
</evidence>
<dbReference type="CDD" id="cd00383">
    <property type="entry name" value="trans_reg_C"/>
    <property type="match status" value="1"/>
</dbReference>
<feature type="modified residue" description="4-aspartylphosphate" evidence="8">
    <location>
        <position position="52"/>
    </location>
</feature>
<evidence type="ECO:0000313" key="12">
    <source>
        <dbReference type="EMBL" id="QWT48123.1"/>
    </source>
</evidence>
<evidence type="ECO:0000256" key="8">
    <source>
        <dbReference type="PROSITE-ProRule" id="PRU00169"/>
    </source>
</evidence>
<dbReference type="PROSITE" id="PS50110">
    <property type="entry name" value="RESPONSE_REGULATORY"/>
    <property type="match status" value="1"/>
</dbReference>
<evidence type="ECO:0000256" key="7">
    <source>
        <dbReference type="ARBA" id="ARBA00023163"/>
    </source>
</evidence>
<keyword evidence="7" id="KW-0804">Transcription</keyword>
<dbReference type="RefSeq" id="WP_216129633.1">
    <property type="nucleotide sequence ID" value="NZ_CP064782.1"/>
</dbReference>
<dbReference type="KEGG" id="aiq:Azoinq_09610"/>
<dbReference type="GO" id="GO:0000976">
    <property type="term" value="F:transcription cis-regulatory region binding"/>
    <property type="evidence" value="ECO:0007669"/>
    <property type="project" value="TreeGrafter"/>
</dbReference>
<dbReference type="InterPro" id="IPR001867">
    <property type="entry name" value="OmpR/PhoB-type_DNA-bd"/>
</dbReference>
<dbReference type="SMART" id="SM00448">
    <property type="entry name" value="REC"/>
    <property type="match status" value="1"/>
</dbReference>
<evidence type="ECO:0000256" key="3">
    <source>
        <dbReference type="ARBA" id="ARBA00022553"/>
    </source>
</evidence>
<dbReference type="GO" id="GO:0006355">
    <property type="term" value="P:regulation of DNA-templated transcription"/>
    <property type="evidence" value="ECO:0007669"/>
    <property type="project" value="InterPro"/>
</dbReference>
<dbReference type="PANTHER" id="PTHR48111">
    <property type="entry name" value="REGULATOR OF RPOS"/>
    <property type="match status" value="1"/>
</dbReference>
<name>A0A975XTV0_9RHOO</name>
<dbReference type="CDD" id="cd17623">
    <property type="entry name" value="REC_OmpR_CpxR"/>
    <property type="match status" value="1"/>
</dbReference>
<feature type="domain" description="OmpR/PhoB-type" evidence="11">
    <location>
        <begin position="127"/>
        <end position="226"/>
    </location>
</feature>
<dbReference type="SMART" id="SM00862">
    <property type="entry name" value="Trans_reg_C"/>
    <property type="match status" value="1"/>
</dbReference>
<organism evidence="12 13">
    <name type="scientific">Azospira inquinata</name>
    <dbReference type="NCBI Taxonomy" id="2785627"/>
    <lineage>
        <taxon>Bacteria</taxon>
        <taxon>Pseudomonadati</taxon>
        <taxon>Pseudomonadota</taxon>
        <taxon>Betaproteobacteria</taxon>
        <taxon>Rhodocyclales</taxon>
        <taxon>Rhodocyclaceae</taxon>
        <taxon>Azospira</taxon>
    </lineage>
</organism>
<feature type="domain" description="Response regulatory" evidence="10">
    <location>
        <begin position="3"/>
        <end position="116"/>
    </location>
</feature>
<evidence type="ECO:0000256" key="2">
    <source>
        <dbReference type="ARBA" id="ARBA00022490"/>
    </source>
</evidence>
<dbReference type="PANTHER" id="PTHR48111:SF39">
    <property type="entry name" value="TRANSCRIPTIONAL REGULATORY PROTEIN CPXR"/>
    <property type="match status" value="1"/>
</dbReference>
<dbReference type="GO" id="GO:0005829">
    <property type="term" value="C:cytosol"/>
    <property type="evidence" value="ECO:0007669"/>
    <property type="project" value="TreeGrafter"/>
</dbReference>
<evidence type="ECO:0000256" key="6">
    <source>
        <dbReference type="ARBA" id="ARBA00023125"/>
    </source>
</evidence>
<gene>
    <name evidence="12" type="ORF">Azoinq_09610</name>
</gene>
<dbReference type="InterPro" id="IPR039420">
    <property type="entry name" value="WalR-like"/>
</dbReference>
<dbReference type="Pfam" id="PF00486">
    <property type="entry name" value="Trans_reg_C"/>
    <property type="match status" value="1"/>
</dbReference>
<evidence type="ECO:0000259" key="10">
    <source>
        <dbReference type="PROSITE" id="PS50110"/>
    </source>
</evidence>
<reference evidence="12" key="1">
    <citation type="submission" date="2020-11" db="EMBL/GenBank/DDBJ databases">
        <title>Azospira inquinata sp. nov.</title>
        <authorList>
            <person name="Moe W.M."/>
            <person name="Mikes M.C."/>
        </authorList>
    </citation>
    <scope>NUCLEOTIDE SEQUENCE</scope>
    <source>
        <strain evidence="12">Azo-3</strain>
    </source>
</reference>
<keyword evidence="2" id="KW-0963">Cytoplasm</keyword>
<dbReference type="Proteomes" id="UP000683428">
    <property type="component" value="Chromosome"/>
</dbReference>
<proteinExistence type="predicted"/>
<feature type="DNA-binding region" description="OmpR/PhoB-type" evidence="9">
    <location>
        <begin position="127"/>
        <end position="226"/>
    </location>
</feature>
<dbReference type="InterPro" id="IPR058124">
    <property type="entry name" value="CpxR-like_REC"/>
</dbReference>
<dbReference type="PROSITE" id="PS51755">
    <property type="entry name" value="OMPR_PHOB"/>
    <property type="match status" value="1"/>
</dbReference>
<comment type="subcellular location">
    <subcellularLocation>
        <location evidence="1">Cytoplasm</location>
    </subcellularLocation>
</comment>
<keyword evidence="4" id="KW-0902">Two-component regulatory system</keyword>
<accession>A0A975XTV0</accession>
<dbReference type="Pfam" id="PF00072">
    <property type="entry name" value="Response_reg"/>
    <property type="match status" value="1"/>
</dbReference>
<evidence type="ECO:0000256" key="9">
    <source>
        <dbReference type="PROSITE-ProRule" id="PRU01091"/>
    </source>
</evidence>
<keyword evidence="3 8" id="KW-0597">Phosphoprotein</keyword>
<evidence type="ECO:0000256" key="1">
    <source>
        <dbReference type="ARBA" id="ARBA00004496"/>
    </source>
</evidence>
<protein>
    <submittedName>
        <fullName evidence="12">Response regulator transcription factor</fullName>
    </submittedName>
</protein>
<dbReference type="EMBL" id="CP064782">
    <property type="protein sequence ID" value="QWT48123.1"/>
    <property type="molecule type" value="Genomic_DNA"/>
</dbReference>
<keyword evidence="5" id="KW-0805">Transcription regulation</keyword>
<keyword evidence="6 9" id="KW-0238">DNA-binding</keyword>